<dbReference type="InterPro" id="IPR046732">
    <property type="entry name" value="DUF6624"/>
</dbReference>
<proteinExistence type="predicted"/>
<evidence type="ECO:0000313" key="1">
    <source>
        <dbReference type="EMBL" id="MRX07864.1"/>
    </source>
</evidence>
<dbReference type="Proteomes" id="UP000481037">
    <property type="component" value="Unassembled WGS sequence"/>
</dbReference>
<dbReference type="EMBL" id="WKJM01000005">
    <property type="protein sequence ID" value="MRX07864.1"/>
    <property type="molecule type" value="Genomic_DNA"/>
</dbReference>
<gene>
    <name evidence="1" type="ORF">GJ697_08480</name>
</gene>
<dbReference type="AlphaFoldDB" id="A0A6L5QDM9"/>
<keyword evidence="2" id="KW-1185">Reference proteome</keyword>
<comment type="caution">
    <text evidence="1">The sequence shown here is derived from an EMBL/GenBank/DDBJ whole genome shotgun (WGS) entry which is preliminary data.</text>
</comment>
<reference evidence="1 2" key="1">
    <citation type="submission" date="2019-11" db="EMBL/GenBank/DDBJ databases">
        <title>Novel species isolated from a subtropical stream in China.</title>
        <authorList>
            <person name="Lu H."/>
        </authorList>
    </citation>
    <scope>NUCLEOTIDE SEQUENCE [LARGE SCALE GENOMIC DNA]</scope>
    <source>
        <strain evidence="1 2">FT25W</strain>
    </source>
</reference>
<protein>
    <submittedName>
        <fullName evidence="1">Uncharacterized protein</fullName>
    </submittedName>
</protein>
<dbReference type="Pfam" id="PF20329">
    <property type="entry name" value="DUF6624"/>
    <property type="match status" value="1"/>
</dbReference>
<accession>A0A6L5QDM9</accession>
<name>A0A6L5QDM9_9BURK</name>
<evidence type="ECO:0000313" key="2">
    <source>
        <dbReference type="Proteomes" id="UP000481037"/>
    </source>
</evidence>
<sequence>MDANNVKWLSMLVRSQGFPTAAQVGERGVRQAWLLAQHADLQPAFQASLLPELEQRHAAGELDGMTLSRFIDRVLVAQHRAQRYGTQFTPEAWATAHFGLPDDQSVQEVEQNRRALGIMPLADYVCMMSYVRRKRPSD</sequence>
<organism evidence="1 2">
    <name type="scientific">Duganella alba</name>
    <dbReference type="NCBI Taxonomy" id="2666081"/>
    <lineage>
        <taxon>Bacteria</taxon>
        <taxon>Pseudomonadati</taxon>
        <taxon>Pseudomonadota</taxon>
        <taxon>Betaproteobacteria</taxon>
        <taxon>Burkholderiales</taxon>
        <taxon>Oxalobacteraceae</taxon>
        <taxon>Telluria group</taxon>
        <taxon>Duganella</taxon>
    </lineage>
</organism>